<evidence type="ECO:0000256" key="4">
    <source>
        <dbReference type="ARBA" id="ARBA00022840"/>
    </source>
</evidence>
<dbReference type="InterPro" id="IPR001650">
    <property type="entry name" value="Helicase_C-like"/>
</dbReference>
<dbReference type="GO" id="GO:0006281">
    <property type="term" value="P:DNA repair"/>
    <property type="evidence" value="ECO:0007669"/>
    <property type="project" value="TreeGrafter"/>
</dbReference>
<accession>A0A1C3L002</accession>
<evidence type="ECO:0000313" key="7">
    <source>
        <dbReference type="EMBL" id="SBT79863.1"/>
    </source>
</evidence>
<dbReference type="Pfam" id="PF00271">
    <property type="entry name" value="Helicase_C"/>
    <property type="match status" value="1"/>
</dbReference>
<dbReference type="InterPro" id="IPR014001">
    <property type="entry name" value="Helicase_ATP-bd"/>
</dbReference>
<keyword evidence="4" id="KW-0067">ATP-binding</keyword>
<protein>
    <submittedName>
        <fullName evidence="7">DNA helicase, putative</fullName>
        <ecNumber evidence="7">3.6.4.12</ecNumber>
    </submittedName>
</protein>
<dbReference type="GO" id="GO:0008270">
    <property type="term" value="F:zinc ion binding"/>
    <property type="evidence" value="ECO:0007669"/>
    <property type="project" value="InterPro"/>
</dbReference>
<dbReference type="Gene3D" id="3.40.50.300">
    <property type="entry name" value="P-loop containing nucleotide triphosphate hydrolases"/>
    <property type="match status" value="1"/>
</dbReference>
<dbReference type="EC" id="3.6.4.12" evidence="7"/>
<feature type="region of interest" description="Disordered" evidence="5">
    <location>
        <begin position="1196"/>
        <end position="1218"/>
    </location>
</feature>
<proteinExistence type="predicted"/>
<dbReference type="Pfam" id="PF00176">
    <property type="entry name" value="SNF2-rel_dom"/>
    <property type="match status" value="1"/>
</dbReference>
<dbReference type="Gene3D" id="1.10.30.50">
    <property type="match status" value="1"/>
</dbReference>
<dbReference type="InterPro" id="IPR027417">
    <property type="entry name" value="P-loop_NTPase"/>
</dbReference>
<dbReference type="InterPro" id="IPR003615">
    <property type="entry name" value="HNH_nuc"/>
</dbReference>
<dbReference type="VEuPathDB" id="PlasmoDB:PmUG01_11058200"/>
<dbReference type="CDD" id="cd00085">
    <property type="entry name" value="HNHc"/>
    <property type="match status" value="1"/>
</dbReference>
<evidence type="ECO:0000313" key="8">
    <source>
        <dbReference type="Proteomes" id="UP000219799"/>
    </source>
</evidence>
<dbReference type="Proteomes" id="UP000219799">
    <property type="component" value="Chromosome 11"/>
</dbReference>
<organism evidence="7 8">
    <name type="scientific">Plasmodium malariae</name>
    <dbReference type="NCBI Taxonomy" id="5858"/>
    <lineage>
        <taxon>Eukaryota</taxon>
        <taxon>Sar</taxon>
        <taxon>Alveolata</taxon>
        <taxon>Apicomplexa</taxon>
        <taxon>Aconoidasida</taxon>
        <taxon>Haemosporida</taxon>
        <taxon>Plasmodiidae</taxon>
        <taxon>Plasmodium</taxon>
        <taxon>Plasmodium (Plasmodium)</taxon>
    </lineage>
</organism>
<dbReference type="Pfam" id="PF01844">
    <property type="entry name" value="HNH"/>
    <property type="match status" value="1"/>
</dbReference>
<evidence type="ECO:0000256" key="1">
    <source>
        <dbReference type="ARBA" id="ARBA00022741"/>
    </source>
</evidence>
<dbReference type="PANTHER" id="PTHR45766">
    <property type="entry name" value="DNA ANNEALING HELICASE AND ENDONUCLEASE ZRANB3 FAMILY MEMBER"/>
    <property type="match status" value="1"/>
</dbReference>
<evidence type="ECO:0000256" key="3">
    <source>
        <dbReference type="ARBA" id="ARBA00022806"/>
    </source>
</evidence>
<dbReference type="InterPro" id="IPR002711">
    <property type="entry name" value="HNH"/>
</dbReference>
<dbReference type="InterPro" id="IPR049730">
    <property type="entry name" value="SNF2/RAD54-like_C"/>
</dbReference>
<name>A0A1C3L002_PLAMA</name>
<keyword evidence="3 7" id="KW-0347">Helicase</keyword>
<sequence length="1579" mass="189322">MRSKYFFKKQRKNIKEKKTASNHLSYNIPISTSVYNTTILHKHEKIIKRRGGEIKDKVSNHLNKKQKKEQNDVHSFGPLELKKENTHLETKYAEAEGICLENSAKLFVKFKEGEIVRSSVEETAVSEITTFKEKERRNTPEEGVKIPKDPNTVKINKKDLQHKFQKIISAKLRFDDLMKKTKLTNKELCQHIRCTLCNGLTSVSKGKYGYFFTCKECNKRVSRGNIDKFLFNERDKKIFKNKKRICFEIENKDSYRIHFFGNIKYGSIFNKIISEIIKEVITDLRKIKRNKIKYRNIIKYIYKMNNNFDLNNSYFNQFIFSPYRKRENIYRLGTSHSCNFYNYSFNTVSYASLLRKYNYIKRKKPNEYMLFLYNRKFKDFIESKKKYSMKLYKNAINRYVGAYLKNDFFDEVQYLPLTWKPRKDYIDSGIFPFHLSRDNKKRETFKRMNVNNNNYLSGCVFNLCSYQLLLHYFIYKLFHYCYIYEIPHTVFYFFRHAYKKCSNMYSINCSNMYSINCSNKCNNYSCNKRSMHNFFLKNKYIDVIAQTYGKYRFQLNEITRKQNALHRREKHLRVTDIEDKNLLRTKEEDQLHEEEKVITNLYNAEELYNNSYIFNRAELKKEILKHYYAKKKRKIKKNISKEIKKICLEQIKKKLPIRIQNVIAPYQLETIYFFKKKNGRILIADEMGLGKTLQSIAIFYFFNLYPTLIVAPSSLKINWLSEIEKFINFFDTSKILVISSSNDFPKLIENYKVVIVSFNIFKKLYNLLRTIKFKLLIIDESHYIRTVHYGKQSQLAKMMKRKIKSTSKVIFLSGTPSINRPINIFHQIKYLINNNKIFCKNKYVFGEEFCKKYFYRGEKIYEENLRSWEFHLFLKKTVIIRRNISNIFKNNFPHLKRFFIYLPNDIWEKSIKDYRNDNQSFIVYNKITDKEYDPKKEKNDEQFENGEISQHYKNDILMGKRNRQVLNEMFRVDIKSKKEEEGLSKVVNAVEYIEKLFPGKKKIIFCYHLVVCKCIEEEVLKIIKKKKEKEKINIDYVVLNGCLTEKEKLEKISYFQNNDNCYYGIFTICSVSHGLDFSFCNLCFFVELPVNFFHLQQCESRLFRKNQKLNTYIFYFLLKNGLGSDHKTWKRFTLCSHSTRSIIDGTNFSSKDLFYENFSNHMLPIINENRGVGTNRDQLNLVRKYTSCLIPNVDGENGDGNDNNDYKRSMRNSKESKTFQAENECEIGKVEISSDDETAKCEDYKKKNKKKRRYLFEINTLTNRIHTYNKNKKTNFPIEDLNNFKDNEKNGKSVKKYAKEFLQNYNKLNMNEKKLIEKKKCDINISLLKYLRANQNINKCLKFQRYIKNTASKDNIYVKAYLENSFKGKFQVFYYQEYDEETNSLKCLYCKNYLHFTKNGILEENDILHYLNENSNTEIVEKFKNELNSIKLKKNSNIKKIMICNENDLFCAGNCRKLYFLKKSSCSIRRLIYERDKGVCNICRLDCQNLIKQIKNKKYFSLKEKIDYFIKMYPLFIENIEHLKNILQKPTDGYIWHVDHILPVFKGGGEASFDNLQTLCTFCHKKKTKDDVKNRRKRE</sequence>
<evidence type="ECO:0000259" key="6">
    <source>
        <dbReference type="PROSITE" id="PS51192"/>
    </source>
</evidence>
<dbReference type="InterPro" id="IPR000330">
    <property type="entry name" value="SNF2_N"/>
</dbReference>
<dbReference type="PANTHER" id="PTHR45766:SF3">
    <property type="entry name" value="DNA ANNEALING HELICASE AND ENDONUCLEASE ZRANB3"/>
    <property type="match status" value="1"/>
</dbReference>
<evidence type="ECO:0000256" key="2">
    <source>
        <dbReference type="ARBA" id="ARBA00022801"/>
    </source>
</evidence>
<dbReference type="CDD" id="cd18793">
    <property type="entry name" value="SF2_C_SNF"/>
    <property type="match status" value="1"/>
</dbReference>
<dbReference type="InterPro" id="IPR038718">
    <property type="entry name" value="SNF2-like_sf"/>
</dbReference>
<dbReference type="GO" id="GO:0031297">
    <property type="term" value="P:replication fork processing"/>
    <property type="evidence" value="ECO:0007669"/>
    <property type="project" value="TreeGrafter"/>
</dbReference>
<reference evidence="7 8" key="1">
    <citation type="submission" date="2016-06" db="EMBL/GenBank/DDBJ databases">
        <authorList>
            <consortium name="Pathogen Informatics"/>
        </authorList>
    </citation>
    <scope>NUCLEOTIDE SEQUENCE [LARGE SCALE GENOMIC DNA]</scope>
    <source>
        <strain evidence="7">PmlGA01</strain>
    </source>
</reference>
<dbReference type="GO" id="GO:0016787">
    <property type="term" value="F:hydrolase activity"/>
    <property type="evidence" value="ECO:0007669"/>
    <property type="project" value="UniProtKB-KW"/>
</dbReference>
<dbReference type="EMBL" id="LT594499">
    <property type="protein sequence ID" value="SBT79863.1"/>
    <property type="molecule type" value="Genomic_DNA"/>
</dbReference>
<keyword evidence="1" id="KW-0547">Nucleotide-binding</keyword>
<dbReference type="GO" id="GO:0004520">
    <property type="term" value="F:DNA endonuclease activity"/>
    <property type="evidence" value="ECO:0007669"/>
    <property type="project" value="TreeGrafter"/>
</dbReference>
<dbReference type="PROSITE" id="PS51192">
    <property type="entry name" value="HELICASE_ATP_BIND_1"/>
    <property type="match status" value="1"/>
</dbReference>
<dbReference type="Gene3D" id="3.40.50.10810">
    <property type="entry name" value="Tandem AAA-ATPase domain"/>
    <property type="match status" value="1"/>
</dbReference>
<dbReference type="GO" id="GO:0003676">
    <property type="term" value="F:nucleic acid binding"/>
    <property type="evidence" value="ECO:0007669"/>
    <property type="project" value="InterPro"/>
</dbReference>
<feature type="domain" description="Helicase ATP-binding" evidence="6">
    <location>
        <begin position="672"/>
        <end position="834"/>
    </location>
</feature>
<feature type="compositionally biased region" description="Basic and acidic residues" evidence="5">
    <location>
        <begin position="1204"/>
        <end position="1217"/>
    </location>
</feature>
<dbReference type="SMART" id="SM00487">
    <property type="entry name" value="DEXDc"/>
    <property type="match status" value="1"/>
</dbReference>
<evidence type="ECO:0000256" key="5">
    <source>
        <dbReference type="SAM" id="MobiDB-lite"/>
    </source>
</evidence>
<dbReference type="SUPFAM" id="SSF52540">
    <property type="entry name" value="P-loop containing nucleoside triphosphate hydrolases"/>
    <property type="match status" value="2"/>
</dbReference>
<gene>
    <name evidence="7" type="primary">PmlGA01_110046100</name>
    <name evidence="7" type="ORF">PMLGA01_110046100</name>
</gene>
<keyword evidence="2 7" id="KW-0378">Hydrolase</keyword>
<dbReference type="GO" id="GO:0003678">
    <property type="term" value="F:DNA helicase activity"/>
    <property type="evidence" value="ECO:0007669"/>
    <property type="project" value="UniProtKB-EC"/>
</dbReference>
<dbReference type="GO" id="GO:0043596">
    <property type="term" value="C:nuclear replication fork"/>
    <property type="evidence" value="ECO:0007669"/>
    <property type="project" value="TreeGrafter"/>
</dbReference>
<dbReference type="GO" id="GO:0005524">
    <property type="term" value="F:ATP binding"/>
    <property type="evidence" value="ECO:0007669"/>
    <property type="project" value="UniProtKB-KW"/>
</dbReference>